<dbReference type="Gene3D" id="1.10.287.370">
    <property type="match status" value="1"/>
</dbReference>
<organism evidence="3 4">
    <name type="scientific">Armillaria tabescens</name>
    <name type="common">Ringless honey mushroom</name>
    <name type="synonym">Agaricus tabescens</name>
    <dbReference type="NCBI Taxonomy" id="1929756"/>
    <lineage>
        <taxon>Eukaryota</taxon>
        <taxon>Fungi</taxon>
        <taxon>Dikarya</taxon>
        <taxon>Basidiomycota</taxon>
        <taxon>Agaricomycotina</taxon>
        <taxon>Agaricomycetes</taxon>
        <taxon>Agaricomycetidae</taxon>
        <taxon>Agaricales</taxon>
        <taxon>Marasmiineae</taxon>
        <taxon>Physalacriaceae</taxon>
        <taxon>Desarmillaria</taxon>
    </lineage>
</organism>
<dbReference type="RefSeq" id="XP_060333563.1">
    <property type="nucleotide sequence ID" value="XM_060467305.1"/>
</dbReference>
<evidence type="ECO:0000313" key="4">
    <source>
        <dbReference type="Proteomes" id="UP001175211"/>
    </source>
</evidence>
<dbReference type="GO" id="GO:0016272">
    <property type="term" value="C:prefoldin complex"/>
    <property type="evidence" value="ECO:0007669"/>
    <property type="project" value="InterPro"/>
</dbReference>
<evidence type="ECO:0000256" key="2">
    <source>
        <dbReference type="ARBA" id="ARBA00023186"/>
    </source>
</evidence>
<accession>A0AA39NA37</accession>
<dbReference type="InterPro" id="IPR009053">
    <property type="entry name" value="Prefoldin"/>
</dbReference>
<gene>
    <name evidence="3" type="ORF">EV420DRAFT_1266028</name>
</gene>
<keyword evidence="4" id="KW-1185">Reference proteome</keyword>
<dbReference type="CDD" id="cd23163">
    <property type="entry name" value="Prefoldin_2"/>
    <property type="match status" value="1"/>
</dbReference>
<dbReference type="GO" id="GO:0006457">
    <property type="term" value="P:protein folding"/>
    <property type="evidence" value="ECO:0007669"/>
    <property type="project" value="InterPro"/>
</dbReference>
<sequence length="125" mass="14025">MSVNKAKTKPPQLSEQEILQTFNRYQSDLRNLAGKIGELESEADEHGLVLTTLNEALTEEPDRKCFRLIGGVLVERTVRDVVPALSMNRDGILQAVGNLAEQYKTKEKELDAFKELYKIRPVAGP</sequence>
<dbReference type="GO" id="GO:0051082">
    <property type="term" value="F:unfolded protein binding"/>
    <property type="evidence" value="ECO:0007669"/>
    <property type="project" value="InterPro"/>
</dbReference>
<dbReference type="FunFam" id="1.10.287.370:FF:000002">
    <property type="entry name" value="Prefoldin subunit 2"/>
    <property type="match status" value="1"/>
</dbReference>
<dbReference type="Pfam" id="PF01920">
    <property type="entry name" value="Prefoldin_2"/>
    <property type="match status" value="1"/>
</dbReference>
<dbReference type="InterPro" id="IPR027235">
    <property type="entry name" value="PFD2"/>
</dbReference>
<comment type="similarity">
    <text evidence="1">Belongs to the prefoldin subunit beta family.</text>
</comment>
<comment type="caution">
    <text evidence="3">The sequence shown here is derived from an EMBL/GenBank/DDBJ whole genome shotgun (WGS) entry which is preliminary data.</text>
</comment>
<reference evidence="3" key="1">
    <citation type="submission" date="2023-06" db="EMBL/GenBank/DDBJ databases">
        <authorList>
            <consortium name="Lawrence Berkeley National Laboratory"/>
            <person name="Ahrendt S."/>
            <person name="Sahu N."/>
            <person name="Indic B."/>
            <person name="Wong-Bajracharya J."/>
            <person name="Merenyi Z."/>
            <person name="Ke H.-M."/>
            <person name="Monk M."/>
            <person name="Kocsube S."/>
            <person name="Drula E."/>
            <person name="Lipzen A."/>
            <person name="Balint B."/>
            <person name="Henrissat B."/>
            <person name="Andreopoulos B."/>
            <person name="Martin F.M."/>
            <person name="Harder C.B."/>
            <person name="Rigling D."/>
            <person name="Ford K.L."/>
            <person name="Foster G.D."/>
            <person name="Pangilinan J."/>
            <person name="Papanicolaou A."/>
            <person name="Barry K."/>
            <person name="LaButti K."/>
            <person name="Viragh M."/>
            <person name="Koriabine M."/>
            <person name="Yan M."/>
            <person name="Riley R."/>
            <person name="Champramary S."/>
            <person name="Plett K.L."/>
            <person name="Tsai I.J."/>
            <person name="Slot J."/>
            <person name="Sipos G."/>
            <person name="Plett J."/>
            <person name="Nagy L.G."/>
            <person name="Grigoriev I.V."/>
        </authorList>
    </citation>
    <scope>NUCLEOTIDE SEQUENCE</scope>
    <source>
        <strain evidence="3">CCBAS 213</strain>
    </source>
</reference>
<dbReference type="PANTHER" id="PTHR13303">
    <property type="entry name" value="PREFOLDIN SUBUNIT 2"/>
    <property type="match status" value="1"/>
</dbReference>
<keyword evidence="2" id="KW-0143">Chaperone</keyword>
<dbReference type="EMBL" id="JAUEPS010000010">
    <property type="protein sequence ID" value="KAK0461825.1"/>
    <property type="molecule type" value="Genomic_DNA"/>
</dbReference>
<evidence type="ECO:0000313" key="3">
    <source>
        <dbReference type="EMBL" id="KAK0461825.1"/>
    </source>
</evidence>
<name>A0AA39NA37_ARMTA</name>
<dbReference type="SUPFAM" id="SSF46579">
    <property type="entry name" value="Prefoldin"/>
    <property type="match status" value="1"/>
</dbReference>
<dbReference type="GeneID" id="85350853"/>
<dbReference type="InterPro" id="IPR002777">
    <property type="entry name" value="PFD_beta-like"/>
</dbReference>
<dbReference type="AlphaFoldDB" id="A0AA39NA37"/>
<dbReference type="Proteomes" id="UP001175211">
    <property type="component" value="Unassembled WGS sequence"/>
</dbReference>
<proteinExistence type="inferred from homology"/>
<protein>
    <submittedName>
        <fullName evidence="3">Prefoldin beta-like protein</fullName>
    </submittedName>
</protein>
<evidence type="ECO:0000256" key="1">
    <source>
        <dbReference type="ARBA" id="ARBA00008045"/>
    </source>
</evidence>